<dbReference type="AlphaFoldDB" id="A0A5E7YYC9"/>
<proteinExistence type="predicted"/>
<dbReference type="EMBL" id="CABVLI010000036">
    <property type="protein sequence ID" value="VVT11875.1"/>
    <property type="molecule type" value="Genomic_DNA"/>
</dbReference>
<reference evidence="1 2" key="1">
    <citation type="submission" date="2019-09" db="EMBL/GenBank/DDBJ databases">
        <authorList>
            <person name="Dittami M. S."/>
        </authorList>
    </citation>
    <scope>NUCLEOTIDE SEQUENCE [LARGE SCALE GENOMIC DNA]</scope>
    <source>
        <strain evidence="1">SPHINGO391</strain>
    </source>
</reference>
<evidence type="ECO:0000313" key="1">
    <source>
        <dbReference type="EMBL" id="VVT11875.1"/>
    </source>
</evidence>
<sequence>MRLATTSSWHIAMPLGAVHPNTKVSFTYAKRELILNAKDR</sequence>
<name>A0A5E7YYC9_9SPHN</name>
<accession>A0A5E7YYC9</accession>
<evidence type="ECO:0000313" key="2">
    <source>
        <dbReference type="Proteomes" id="UP000326857"/>
    </source>
</evidence>
<organism evidence="1 2">
    <name type="scientific">Sphingomonas aurantiaca</name>
    <dbReference type="NCBI Taxonomy" id="185949"/>
    <lineage>
        <taxon>Bacteria</taxon>
        <taxon>Pseudomonadati</taxon>
        <taxon>Pseudomonadota</taxon>
        <taxon>Alphaproteobacteria</taxon>
        <taxon>Sphingomonadales</taxon>
        <taxon>Sphingomonadaceae</taxon>
        <taxon>Sphingomonas</taxon>
    </lineage>
</organism>
<gene>
    <name evidence="1" type="ORF">SPHINGO391_410128</name>
</gene>
<dbReference type="Proteomes" id="UP000326857">
    <property type="component" value="Unassembled WGS sequence"/>
</dbReference>
<protein>
    <submittedName>
        <fullName evidence="1">Uncharacterized protein</fullName>
    </submittedName>
</protein>